<comment type="caution">
    <text evidence="5">The sequence shown here is derived from an EMBL/GenBank/DDBJ whole genome shotgun (WGS) entry which is preliminary data.</text>
</comment>
<dbReference type="PANTHER" id="PTHR46405">
    <property type="entry name" value="OS05G0141500 PROTEIN"/>
    <property type="match status" value="1"/>
</dbReference>
<dbReference type="CDD" id="cd23128">
    <property type="entry name" value="RING-HC_MIP1-like"/>
    <property type="match status" value="1"/>
</dbReference>
<evidence type="ECO:0000256" key="3">
    <source>
        <dbReference type="SAM" id="MobiDB-lite"/>
    </source>
</evidence>
<dbReference type="AlphaFoldDB" id="A0ABD1LHJ6"/>
<name>A0ABD1LHJ6_9FABA</name>
<dbReference type="SUPFAM" id="SSF57850">
    <property type="entry name" value="RING/U-box"/>
    <property type="match status" value="1"/>
</dbReference>
<dbReference type="Pfam" id="PF20235">
    <property type="entry name" value="PIR2-like_helical"/>
    <property type="match status" value="1"/>
</dbReference>
<feature type="compositionally biased region" description="Polar residues" evidence="3">
    <location>
        <begin position="662"/>
        <end position="671"/>
    </location>
</feature>
<dbReference type="InterPro" id="IPR046527">
    <property type="entry name" value="PIR2-like_helical"/>
</dbReference>
<dbReference type="PANTHER" id="PTHR46405:SF3">
    <property type="entry name" value="RING_U-BOX SUPERFAMILY PROTEIN"/>
    <property type="match status" value="1"/>
</dbReference>
<keyword evidence="1" id="KW-0479">Metal-binding</keyword>
<sequence>MGCTMRDKHIRANRRPRSVKPDPDSCDNDAISKSIAETGLKPFKYHVGPNDSPQAPNSNPNVEETGWGYCTEEQLEEILLKNLEFIYNEAVSKLVALGYDEDVAVKAILRNGHCYGGMDVLTNILHNSLAFLNSNNIDGVGGGGYSNGSNGGNLDESEPVFSDLRQLEEYSLAGMVCLLQQVRPHLSKGDAMWCLLMSDLHVGRASAMEIPVPGNGSPAAAPPMAAGEGGGNSVGVMAPALCRFHGGWGFGNGGGLEFPVNGMFSCGAEMNLQLQRDIEFPKRFNLSPSMKSLLKRNVAMFAAGFRANSKQLQAQTKAVPGRSSAHSLDSSAAGTEVPAEQSGRDSQNLDSQDAVNSVLSKFRDLNLDENLELVAEDQKDEVIVTLFHQIKDLEKQVNERKDWAHQKAMQAARKLSCDLTELKMLRMEREETQKLKKGKPALEDTTMKRLSEMENALRKASGQLDLANAAVRRLETENAEMKAEMEASKLSASESVTACLEVAKREKKCLKKLLAWEKQKAKLQREISDEKERILETQEILVQIRQGQKEAEVLKFIVQCIVVNSGCSGCSDCLTAAERLHAAMETLAKWKEEMKAKEEAIALVEEERRSKEAAESNNKRKLEALRLKIEIDFQRHKDDLLRLEQELSRLKASAQSAELHHQSSTSPTSDSEGAKPQRETIARLLQELDNLEDFSDKEVNSNRECIICMKDEVSIVFLPCAHQVICASCSDEYGRKGKAACPCCRVQIQQRIRVFGASS</sequence>
<evidence type="ECO:0000256" key="1">
    <source>
        <dbReference type="PROSITE-ProRule" id="PRU00175"/>
    </source>
</evidence>
<evidence type="ECO:0000313" key="5">
    <source>
        <dbReference type="EMBL" id="KAL2322911.1"/>
    </source>
</evidence>
<dbReference type="Proteomes" id="UP001603857">
    <property type="component" value="Unassembled WGS sequence"/>
</dbReference>
<dbReference type="PROSITE" id="PS50089">
    <property type="entry name" value="ZF_RING_2"/>
    <property type="match status" value="1"/>
</dbReference>
<dbReference type="InterPro" id="IPR001841">
    <property type="entry name" value="Znf_RING"/>
</dbReference>
<protein>
    <recommendedName>
        <fullName evidence="4">RING-type domain-containing protein</fullName>
    </recommendedName>
</protein>
<feature type="domain" description="RING-type" evidence="4">
    <location>
        <begin position="705"/>
        <end position="745"/>
    </location>
</feature>
<feature type="coiled-coil region" evidence="2">
    <location>
        <begin position="450"/>
        <end position="540"/>
    </location>
</feature>
<feature type="compositionally biased region" description="Polar residues" evidence="3">
    <location>
        <begin position="324"/>
        <end position="333"/>
    </location>
</feature>
<dbReference type="InterPro" id="IPR013083">
    <property type="entry name" value="Znf_RING/FYVE/PHD"/>
</dbReference>
<dbReference type="InterPro" id="IPR046934">
    <property type="entry name" value="PIR2-like"/>
</dbReference>
<dbReference type="GO" id="GO:0008270">
    <property type="term" value="F:zinc ion binding"/>
    <property type="evidence" value="ECO:0007669"/>
    <property type="project" value="UniProtKB-KW"/>
</dbReference>
<keyword evidence="1" id="KW-0863">Zinc-finger</keyword>
<keyword evidence="2" id="KW-0175">Coiled coil</keyword>
<keyword evidence="1" id="KW-0862">Zinc</keyword>
<accession>A0ABD1LHJ6</accession>
<dbReference type="Pfam" id="PF13920">
    <property type="entry name" value="zf-C3HC4_3"/>
    <property type="match status" value="1"/>
</dbReference>
<evidence type="ECO:0000259" key="4">
    <source>
        <dbReference type="PROSITE" id="PS50089"/>
    </source>
</evidence>
<feature type="compositionally biased region" description="Basic residues" evidence="3">
    <location>
        <begin position="8"/>
        <end position="18"/>
    </location>
</feature>
<evidence type="ECO:0000313" key="6">
    <source>
        <dbReference type="Proteomes" id="UP001603857"/>
    </source>
</evidence>
<reference evidence="5 6" key="1">
    <citation type="submission" date="2024-08" db="EMBL/GenBank/DDBJ databases">
        <title>Insights into the chromosomal genome structure of Flemingia macrophylla.</title>
        <authorList>
            <person name="Ding Y."/>
            <person name="Zhao Y."/>
            <person name="Bi W."/>
            <person name="Wu M."/>
            <person name="Zhao G."/>
            <person name="Gong Y."/>
            <person name="Li W."/>
            <person name="Zhang P."/>
        </authorList>
    </citation>
    <scope>NUCLEOTIDE SEQUENCE [LARGE SCALE GENOMIC DNA]</scope>
    <source>
        <strain evidence="5">DYQJB</strain>
        <tissue evidence="5">Leaf</tissue>
    </source>
</reference>
<evidence type="ECO:0000256" key="2">
    <source>
        <dbReference type="SAM" id="Coils"/>
    </source>
</evidence>
<proteinExistence type="predicted"/>
<dbReference type="Gene3D" id="3.30.40.10">
    <property type="entry name" value="Zinc/RING finger domain, C3HC4 (zinc finger)"/>
    <property type="match status" value="1"/>
</dbReference>
<gene>
    <name evidence="5" type="ORF">Fmac_027290</name>
</gene>
<feature type="region of interest" description="Disordered" evidence="3">
    <location>
        <begin position="654"/>
        <end position="676"/>
    </location>
</feature>
<dbReference type="EMBL" id="JBGMDY010000009">
    <property type="protein sequence ID" value="KAL2322911.1"/>
    <property type="molecule type" value="Genomic_DNA"/>
</dbReference>
<feature type="region of interest" description="Disordered" evidence="3">
    <location>
        <begin position="1"/>
        <end position="30"/>
    </location>
</feature>
<keyword evidence="6" id="KW-1185">Reference proteome</keyword>
<feature type="region of interest" description="Disordered" evidence="3">
    <location>
        <begin position="313"/>
        <end position="352"/>
    </location>
</feature>
<organism evidence="5 6">
    <name type="scientific">Flemingia macrophylla</name>
    <dbReference type="NCBI Taxonomy" id="520843"/>
    <lineage>
        <taxon>Eukaryota</taxon>
        <taxon>Viridiplantae</taxon>
        <taxon>Streptophyta</taxon>
        <taxon>Embryophyta</taxon>
        <taxon>Tracheophyta</taxon>
        <taxon>Spermatophyta</taxon>
        <taxon>Magnoliopsida</taxon>
        <taxon>eudicotyledons</taxon>
        <taxon>Gunneridae</taxon>
        <taxon>Pentapetalae</taxon>
        <taxon>rosids</taxon>
        <taxon>fabids</taxon>
        <taxon>Fabales</taxon>
        <taxon>Fabaceae</taxon>
        <taxon>Papilionoideae</taxon>
        <taxon>50 kb inversion clade</taxon>
        <taxon>NPAAA clade</taxon>
        <taxon>indigoferoid/millettioid clade</taxon>
        <taxon>Phaseoleae</taxon>
        <taxon>Flemingia</taxon>
    </lineage>
</organism>